<accession>A0ABD2PHH1</accession>
<evidence type="ECO:0000256" key="2">
    <source>
        <dbReference type="SAM" id="SignalP"/>
    </source>
</evidence>
<feature type="region of interest" description="Disordered" evidence="1">
    <location>
        <begin position="44"/>
        <end position="63"/>
    </location>
</feature>
<gene>
    <name evidence="3" type="ORF">HHI36_023581</name>
</gene>
<proteinExistence type="predicted"/>
<sequence length="237" mass="26541">MRAEFFIFVISVCAALQVDNTPWTVSNPDRISNHWLRKGKNAETTIYPSTTPNSTDVHSTIPSVKSEKKIPKFSTIKKTVVTSGTTATLTSTTLPPTPSKNTLYTGPITTSSEYVVTSENSISESTELTETTLEPRENPKPHDLYQSKEKPREKLHVKIASNISQALSFKLLDVNVGANMSWRDRVVSIVSHDILHQWYTAPMFADPLINILYACWSPSKLKLKLKFHRGPQINLVT</sequence>
<organism evidence="3 4">
    <name type="scientific">Cryptolaemus montrouzieri</name>
    <dbReference type="NCBI Taxonomy" id="559131"/>
    <lineage>
        <taxon>Eukaryota</taxon>
        <taxon>Metazoa</taxon>
        <taxon>Ecdysozoa</taxon>
        <taxon>Arthropoda</taxon>
        <taxon>Hexapoda</taxon>
        <taxon>Insecta</taxon>
        <taxon>Pterygota</taxon>
        <taxon>Neoptera</taxon>
        <taxon>Endopterygota</taxon>
        <taxon>Coleoptera</taxon>
        <taxon>Polyphaga</taxon>
        <taxon>Cucujiformia</taxon>
        <taxon>Coccinelloidea</taxon>
        <taxon>Coccinellidae</taxon>
        <taxon>Scymninae</taxon>
        <taxon>Scymnini</taxon>
        <taxon>Cryptolaemus</taxon>
    </lineage>
</organism>
<feature type="compositionally biased region" description="Basic and acidic residues" evidence="1">
    <location>
        <begin position="133"/>
        <end position="145"/>
    </location>
</feature>
<feature type="chain" id="PRO_5044854017" evidence="2">
    <location>
        <begin position="16"/>
        <end position="237"/>
    </location>
</feature>
<dbReference type="Proteomes" id="UP001516400">
    <property type="component" value="Unassembled WGS sequence"/>
</dbReference>
<keyword evidence="2" id="KW-0732">Signal</keyword>
<reference evidence="3 4" key="1">
    <citation type="journal article" date="2021" name="BMC Biol.">
        <title>Horizontally acquired antibacterial genes associated with adaptive radiation of ladybird beetles.</title>
        <authorList>
            <person name="Li H.S."/>
            <person name="Tang X.F."/>
            <person name="Huang Y.H."/>
            <person name="Xu Z.Y."/>
            <person name="Chen M.L."/>
            <person name="Du X.Y."/>
            <person name="Qiu B.Y."/>
            <person name="Chen P.T."/>
            <person name="Zhang W."/>
            <person name="Slipinski A."/>
            <person name="Escalona H.E."/>
            <person name="Waterhouse R.M."/>
            <person name="Zwick A."/>
            <person name="Pang H."/>
        </authorList>
    </citation>
    <scope>NUCLEOTIDE SEQUENCE [LARGE SCALE GENOMIC DNA]</scope>
    <source>
        <strain evidence="3">SYSU2018</strain>
    </source>
</reference>
<protein>
    <submittedName>
        <fullName evidence="3">Uncharacterized protein</fullName>
    </submittedName>
</protein>
<dbReference type="EMBL" id="JABFTP020000186">
    <property type="protein sequence ID" value="KAL3290222.1"/>
    <property type="molecule type" value="Genomic_DNA"/>
</dbReference>
<evidence type="ECO:0000256" key="1">
    <source>
        <dbReference type="SAM" id="MobiDB-lite"/>
    </source>
</evidence>
<feature type="signal peptide" evidence="2">
    <location>
        <begin position="1"/>
        <end position="15"/>
    </location>
</feature>
<dbReference type="AlphaFoldDB" id="A0ABD2PHH1"/>
<comment type="caution">
    <text evidence="3">The sequence shown here is derived from an EMBL/GenBank/DDBJ whole genome shotgun (WGS) entry which is preliminary data.</text>
</comment>
<feature type="compositionally biased region" description="Low complexity" evidence="1">
    <location>
        <begin position="119"/>
        <end position="132"/>
    </location>
</feature>
<evidence type="ECO:0000313" key="3">
    <source>
        <dbReference type="EMBL" id="KAL3290222.1"/>
    </source>
</evidence>
<keyword evidence="4" id="KW-1185">Reference proteome</keyword>
<feature type="region of interest" description="Disordered" evidence="1">
    <location>
        <begin position="119"/>
        <end position="145"/>
    </location>
</feature>
<name>A0ABD2PHH1_9CUCU</name>
<evidence type="ECO:0000313" key="4">
    <source>
        <dbReference type="Proteomes" id="UP001516400"/>
    </source>
</evidence>